<name>A0A1D3D3K5_9EIME</name>
<feature type="region of interest" description="Disordered" evidence="1">
    <location>
        <begin position="159"/>
        <end position="199"/>
    </location>
</feature>
<dbReference type="Proteomes" id="UP000095192">
    <property type="component" value="Unassembled WGS sequence"/>
</dbReference>
<evidence type="ECO:0000256" key="1">
    <source>
        <dbReference type="SAM" id="MobiDB-lite"/>
    </source>
</evidence>
<reference evidence="2 3" key="1">
    <citation type="journal article" date="2016" name="BMC Genomics">
        <title>Comparative genomics reveals Cyclospora cayetanensis possesses coccidia-like metabolism and invasion components but unique surface antigens.</title>
        <authorList>
            <person name="Liu S."/>
            <person name="Wang L."/>
            <person name="Zheng H."/>
            <person name="Xu Z."/>
            <person name="Roellig D.M."/>
            <person name="Li N."/>
            <person name="Frace M.A."/>
            <person name="Tang K."/>
            <person name="Arrowood M.J."/>
            <person name="Moss D.M."/>
            <person name="Zhang L."/>
            <person name="Feng Y."/>
            <person name="Xiao L."/>
        </authorList>
    </citation>
    <scope>NUCLEOTIDE SEQUENCE [LARGE SCALE GENOMIC DNA]</scope>
    <source>
        <strain evidence="2 3">CHN_HEN01</strain>
    </source>
</reference>
<organism evidence="2 3">
    <name type="scientific">Cyclospora cayetanensis</name>
    <dbReference type="NCBI Taxonomy" id="88456"/>
    <lineage>
        <taxon>Eukaryota</taxon>
        <taxon>Sar</taxon>
        <taxon>Alveolata</taxon>
        <taxon>Apicomplexa</taxon>
        <taxon>Conoidasida</taxon>
        <taxon>Coccidia</taxon>
        <taxon>Eucoccidiorida</taxon>
        <taxon>Eimeriorina</taxon>
        <taxon>Eimeriidae</taxon>
        <taxon>Cyclospora</taxon>
    </lineage>
</organism>
<dbReference type="InParanoid" id="A0A1D3D3K5"/>
<proteinExistence type="predicted"/>
<dbReference type="VEuPathDB" id="ToxoDB:cyc_06515"/>
<evidence type="ECO:0000313" key="2">
    <source>
        <dbReference type="EMBL" id="OEH78037.1"/>
    </source>
</evidence>
<comment type="caution">
    <text evidence="2">The sequence shown here is derived from an EMBL/GenBank/DDBJ whole genome shotgun (WGS) entry which is preliminary data.</text>
</comment>
<accession>A0A1D3D3K5</accession>
<dbReference type="EMBL" id="JROU02000879">
    <property type="protein sequence ID" value="OEH78037.1"/>
    <property type="molecule type" value="Genomic_DNA"/>
</dbReference>
<gene>
    <name evidence="2" type="ORF">cyc_06515</name>
</gene>
<feature type="compositionally biased region" description="Low complexity" evidence="1">
    <location>
        <begin position="163"/>
        <end position="172"/>
    </location>
</feature>
<dbReference type="AlphaFoldDB" id="A0A1D3D3K5"/>
<keyword evidence="3" id="KW-1185">Reference proteome</keyword>
<sequence>MQISATRARLAECRMDPDAVSAAATGAAPFCSGAVALERLLLHLWGVLLQQQKLSACAAAAASLPRPLLLQQPQRLAVPQYVPSTRKHPPPSCHYPAAGGTVAVAALAGATAYAQGVPIGRPATGEAIIAPAAARNETQSEGAMSTRAAVFKGADAGRGAGRGALATSRSAAPASNDLKGTQAIDPRIGQPPRVTLDSPAMSGVPSIAYMRSSRAATVAPSAVVEGSLHRAAAALCSSNATTRAPKRLAASEPQ</sequence>
<protein>
    <submittedName>
        <fullName evidence="2">Conserved eukaryotic alpha beta related protein</fullName>
    </submittedName>
</protein>
<evidence type="ECO:0000313" key="3">
    <source>
        <dbReference type="Proteomes" id="UP000095192"/>
    </source>
</evidence>